<dbReference type="InterPro" id="IPR000641">
    <property type="entry name" value="CbxX/CfxQ"/>
</dbReference>
<sequence length="721" mass="74312">MEGPAAMTAAQFAEPAPGLRTLRVERGKWGGFASIGAALEAAADDDRVVVMPGTYVENLTVTKNITIEAASEAAGPVLVQSHYGVTLSVSAASATVRGLSVRGGDAGEPAVRIDAGTIESCEITAEHAGGVAMTGGSPTLRDCDVTAAGFGISVRDGARGRVERCRVTARRGGVLVTAAADPVVTGCVVTGPDGNGIYVTGGGRGSFDDCVVSGAGQPAVAVDGGADPVMRGLRISGCDSHGVWIDEDATGLIENCQVDDVRGHGVYVTRGADPVIRSVTVERGQTSGIQIAGARGTFEDCLVRVCGGSGMAVEGGDPVVRRVIVSDVAGYGITVEGGGGSFDECVVSRTGPGRAGIRIGRGGAPHLSRCTVSHVPGEGIRAEEGAAGSLEDCLINETEAAPVGISGGTHGEGRYTLVLGTAEGALTRVDRPAADTEPHSGCGGGKTADGTVSPAVDDLDELLAALDGLVGLARAKQEVGDLVKLTLVAKQRERAGLPPPPLSRHLVFAGSPGTGKTTVARMYGKILAALGVLAKGHLVEVSRVDLVGEYVGHTAPKTQAAFDKARGGVLFIDEAYMLSSGSDDFGREAIGTLVKLMEDHRDEVIVIVAGYPNEMDRFLSVNPGMASRFTRTITFEDYSSEELVTIVGEQAAKLHYELAEDTGRALLGHFAAIPRDRHFGNGRTARVVLEEMIQRQARRLSAVAEPTRDELLALLPADLDA</sequence>
<dbReference type="InterPro" id="IPR012334">
    <property type="entry name" value="Pectin_lyas_fold"/>
</dbReference>
<dbReference type="Gene3D" id="3.40.50.300">
    <property type="entry name" value="P-loop containing nucleotide triphosphate hydrolases"/>
    <property type="match status" value="1"/>
</dbReference>
<dbReference type="SUPFAM" id="SSF51126">
    <property type="entry name" value="Pectin lyase-like"/>
    <property type="match status" value="2"/>
</dbReference>
<dbReference type="Pfam" id="PF17866">
    <property type="entry name" value="AAA_lid_6"/>
    <property type="match status" value="1"/>
</dbReference>
<dbReference type="InterPro" id="IPR011050">
    <property type="entry name" value="Pectin_lyase_fold/virulence"/>
</dbReference>
<evidence type="ECO:0000259" key="4">
    <source>
        <dbReference type="SMART" id="SM00382"/>
    </source>
</evidence>
<dbReference type="GO" id="GO:0005524">
    <property type="term" value="F:ATP binding"/>
    <property type="evidence" value="ECO:0007669"/>
    <property type="project" value="UniProtKB-KW"/>
</dbReference>
<keyword evidence="3" id="KW-0067">ATP-binding</keyword>
<evidence type="ECO:0000256" key="1">
    <source>
        <dbReference type="ARBA" id="ARBA00010378"/>
    </source>
</evidence>
<dbReference type="FunFam" id="3.40.50.300:FF:000216">
    <property type="entry name" value="Type VII secretion ATPase EccA"/>
    <property type="match status" value="1"/>
</dbReference>
<dbReference type="AlphaFoldDB" id="A0A9W6S170"/>
<name>A0A9W6S170_9ACTN</name>
<accession>A0A9W6S170</accession>
<dbReference type="InterPro" id="IPR027417">
    <property type="entry name" value="P-loop_NTPase"/>
</dbReference>
<dbReference type="InterPro" id="IPR050773">
    <property type="entry name" value="CbxX/CfxQ_RuBisCO_ESX"/>
</dbReference>
<dbReference type="SUPFAM" id="SSF52540">
    <property type="entry name" value="P-loop containing nucleoside triphosphate hydrolases"/>
    <property type="match status" value="1"/>
</dbReference>
<comment type="caution">
    <text evidence="5">The sequence shown here is derived from an EMBL/GenBank/DDBJ whole genome shotgun (WGS) entry which is preliminary data.</text>
</comment>
<dbReference type="PRINTS" id="PR00819">
    <property type="entry name" value="CBXCFQXSUPER"/>
</dbReference>
<dbReference type="EMBL" id="BSTK01000006">
    <property type="protein sequence ID" value="GLY86606.1"/>
    <property type="molecule type" value="Genomic_DNA"/>
</dbReference>
<dbReference type="Gene3D" id="1.10.8.60">
    <property type="match status" value="1"/>
</dbReference>
<evidence type="ECO:0000313" key="5">
    <source>
        <dbReference type="EMBL" id="GLY86606.1"/>
    </source>
</evidence>
<organism evidence="5 6">
    <name type="scientific">Actinoallomurus iriomotensis</name>
    <dbReference type="NCBI Taxonomy" id="478107"/>
    <lineage>
        <taxon>Bacteria</taxon>
        <taxon>Bacillati</taxon>
        <taxon>Actinomycetota</taxon>
        <taxon>Actinomycetes</taxon>
        <taxon>Streptosporangiales</taxon>
        <taxon>Thermomonosporaceae</taxon>
        <taxon>Actinoallomurus</taxon>
    </lineage>
</organism>
<dbReference type="Pfam" id="PF13229">
    <property type="entry name" value="Beta_helix"/>
    <property type="match status" value="2"/>
</dbReference>
<evidence type="ECO:0000256" key="2">
    <source>
        <dbReference type="ARBA" id="ARBA00022741"/>
    </source>
</evidence>
<dbReference type="PANTHER" id="PTHR43392">
    <property type="entry name" value="AAA-TYPE ATPASE FAMILY PROTEIN / ANKYRIN REPEAT FAMILY PROTEIN"/>
    <property type="match status" value="1"/>
</dbReference>
<dbReference type="PANTHER" id="PTHR43392:SF2">
    <property type="entry name" value="AAA-TYPE ATPASE FAMILY PROTEIN _ ANKYRIN REPEAT FAMILY PROTEIN"/>
    <property type="match status" value="1"/>
</dbReference>
<comment type="similarity">
    <text evidence="1">Belongs to the CbxX/CfxQ family.</text>
</comment>
<dbReference type="Proteomes" id="UP001165074">
    <property type="component" value="Unassembled WGS sequence"/>
</dbReference>
<evidence type="ECO:0000256" key="3">
    <source>
        <dbReference type="ARBA" id="ARBA00022840"/>
    </source>
</evidence>
<dbReference type="InterPro" id="IPR003593">
    <property type="entry name" value="AAA+_ATPase"/>
</dbReference>
<dbReference type="InterPro" id="IPR003959">
    <property type="entry name" value="ATPase_AAA_core"/>
</dbReference>
<proteinExistence type="inferred from homology"/>
<protein>
    <submittedName>
        <fullName evidence="5">Sporulation protein</fullName>
    </submittedName>
</protein>
<feature type="domain" description="AAA+ ATPase" evidence="4">
    <location>
        <begin position="502"/>
        <end position="639"/>
    </location>
</feature>
<dbReference type="Pfam" id="PF00004">
    <property type="entry name" value="AAA"/>
    <property type="match status" value="1"/>
</dbReference>
<reference evidence="5" key="1">
    <citation type="submission" date="2023-03" db="EMBL/GenBank/DDBJ databases">
        <title>Actinoallomurus iriomotensis NBRC 103684.</title>
        <authorList>
            <person name="Ichikawa N."/>
            <person name="Sato H."/>
            <person name="Tonouchi N."/>
        </authorList>
    </citation>
    <scope>NUCLEOTIDE SEQUENCE</scope>
    <source>
        <strain evidence="5">NBRC 103684</strain>
    </source>
</reference>
<dbReference type="SMART" id="SM00382">
    <property type="entry name" value="AAA"/>
    <property type="match status" value="1"/>
</dbReference>
<keyword evidence="2" id="KW-0547">Nucleotide-binding</keyword>
<gene>
    <name evidence="5" type="ORF">Airi02_045350</name>
</gene>
<dbReference type="InterPro" id="IPR041627">
    <property type="entry name" value="AAA_lid_6"/>
</dbReference>
<dbReference type="InterPro" id="IPR006626">
    <property type="entry name" value="PbH1"/>
</dbReference>
<dbReference type="InterPro" id="IPR039448">
    <property type="entry name" value="Beta_helix"/>
</dbReference>
<evidence type="ECO:0000313" key="6">
    <source>
        <dbReference type="Proteomes" id="UP001165074"/>
    </source>
</evidence>
<dbReference type="GO" id="GO:0016887">
    <property type="term" value="F:ATP hydrolysis activity"/>
    <property type="evidence" value="ECO:0007669"/>
    <property type="project" value="InterPro"/>
</dbReference>
<dbReference type="Gene3D" id="2.160.20.10">
    <property type="entry name" value="Single-stranded right-handed beta-helix, Pectin lyase-like"/>
    <property type="match status" value="2"/>
</dbReference>
<keyword evidence="6" id="KW-1185">Reference proteome</keyword>
<dbReference type="SMART" id="SM00710">
    <property type="entry name" value="PbH1"/>
    <property type="match status" value="10"/>
</dbReference>